<dbReference type="EMBL" id="LUGH01000458">
    <property type="protein sequence ID" value="OBZ84891.1"/>
    <property type="molecule type" value="Genomic_DNA"/>
</dbReference>
<dbReference type="AlphaFoldDB" id="A0A1C7N740"/>
<dbReference type="GO" id="GO:0034486">
    <property type="term" value="P:vacuolar transmembrane transport"/>
    <property type="evidence" value="ECO:0007669"/>
    <property type="project" value="UniProtKB-ARBA"/>
</dbReference>
<accession>A0A1C7N740</accession>
<dbReference type="GO" id="GO:0015174">
    <property type="term" value="F:basic amino acid transmembrane transporter activity"/>
    <property type="evidence" value="ECO:0007669"/>
    <property type="project" value="UniProtKB-ARBA"/>
</dbReference>
<feature type="transmembrane region" description="Helical" evidence="7">
    <location>
        <begin position="121"/>
        <end position="147"/>
    </location>
</feature>
<dbReference type="OrthoDB" id="8048523at2759"/>
<dbReference type="Gene3D" id="1.20.1280.290">
    <property type="match status" value="2"/>
</dbReference>
<dbReference type="InParanoid" id="A0A1C7N740"/>
<keyword evidence="4 7" id="KW-0472">Membrane</keyword>
<dbReference type="SMART" id="SM00679">
    <property type="entry name" value="CTNS"/>
    <property type="match status" value="2"/>
</dbReference>
<comment type="subcellular location">
    <subcellularLocation>
        <location evidence="1">Membrane</location>
        <topology evidence="1">Multi-pass membrane protein</topology>
    </subcellularLocation>
</comment>
<feature type="non-terminal residue" evidence="8">
    <location>
        <position position="204"/>
    </location>
</feature>
<gene>
    <name evidence="8" type="primary">RTC2_1</name>
    <name evidence="8" type="ORF">A0J61_07057</name>
</gene>
<dbReference type="Proteomes" id="UP000093000">
    <property type="component" value="Unassembled WGS sequence"/>
</dbReference>
<keyword evidence="2 7" id="KW-0812">Transmembrane</keyword>
<dbReference type="GO" id="GO:0098852">
    <property type="term" value="C:lytic vacuole membrane"/>
    <property type="evidence" value="ECO:0007669"/>
    <property type="project" value="UniProtKB-ARBA"/>
</dbReference>
<dbReference type="Pfam" id="PF04193">
    <property type="entry name" value="PQ-loop"/>
    <property type="match status" value="2"/>
</dbReference>
<protein>
    <submittedName>
        <fullName evidence="8">Putative vacuolar amino acid transporter YPQ3</fullName>
    </submittedName>
</protein>
<evidence type="ECO:0000256" key="7">
    <source>
        <dbReference type="SAM" id="Phobius"/>
    </source>
</evidence>
<evidence type="ECO:0000256" key="6">
    <source>
        <dbReference type="ARBA" id="ARBA00050768"/>
    </source>
</evidence>
<evidence type="ECO:0000313" key="9">
    <source>
        <dbReference type="Proteomes" id="UP000093000"/>
    </source>
</evidence>
<keyword evidence="9" id="KW-1185">Reference proteome</keyword>
<feature type="transmembrane region" description="Helical" evidence="7">
    <location>
        <begin position="159"/>
        <end position="177"/>
    </location>
</feature>
<dbReference type="PANTHER" id="PTHR16201:SF44">
    <property type="entry name" value="SEVEN TRANSMEMBRANE PROTEIN 1"/>
    <property type="match status" value="1"/>
</dbReference>
<proteinExistence type="inferred from homology"/>
<dbReference type="FunFam" id="1.20.1280.290:FF:000009">
    <property type="entry name" value="PQ loop repeat family protein"/>
    <property type="match status" value="1"/>
</dbReference>
<keyword evidence="3 7" id="KW-1133">Transmembrane helix</keyword>
<comment type="catalytic activity">
    <reaction evidence="6">
        <text>L-histidine(out) + L-arginine(in) = L-histidine(in) + L-arginine(out)</text>
        <dbReference type="Rhea" id="RHEA:71063"/>
        <dbReference type="ChEBI" id="CHEBI:32682"/>
        <dbReference type="ChEBI" id="CHEBI:57595"/>
    </reaction>
</comment>
<dbReference type="InterPro" id="IPR051415">
    <property type="entry name" value="LAAT-1"/>
</dbReference>
<dbReference type="InterPro" id="IPR006603">
    <property type="entry name" value="PQ-loop_rpt"/>
</dbReference>
<comment type="similarity">
    <text evidence="5">Belongs to the laat-1 family.</text>
</comment>
<organism evidence="8 9">
    <name type="scientific">Choanephora cucurbitarum</name>
    <dbReference type="NCBI Taxonomy" id="101091"/>
    <lineage>
        <taxon>Eukaryota</taxon>
        <taxon>Fungi</taxon>
        <taxon>Fungi incertae sedis</taxon>
        <taxon>Mucoromycota</taxon>
        <taxon>Mucoromycotina</taxon>
        <taxon>Mucoromycetes</taxon>
        <taxon>Mucorales</taxon>
        <taxon>Mucorineae</taxon>
        <taxon>Choanephoraceae</taxon>
        <taxon>Choanephoroideae</taxon>
        <taxon>Choanephora</taxon>
    </lineage>
</organism>
<evidence type="ECO:0000313" key="8">
    <source>
        <dbReference type="EMBL" id="OBZ84891.1"/>
    </source>
</evidence>
<comment type="caution">
    <text evidence="8">The sequence shown here is derived from an EMBL/GenBank/DDBJ whole genome shotgun (WGS) entry which is preliminary data.</text>
</comment>
<feature type="transmembrane region" description="Helical" evidence="7">
    <location>
        <begin position="6"/>
        <end position="27"/>
    </location>
</feature>
<feature type="transmembrane region" description="Helical" evidence="7">
    <location>
        <begin position="39"/>
        <end position="59"/>
    </location>
</feature>
<evidence type="ECO:0000256" key="3">
    <source>
        <dbReference type="ARBA" id="ARBA00022989"/>
    </source>
</evidence>
<name>A0A1C7N740_9FUNG</name>
<evidence type="ECO:0000256" key="5">
    <source>
        <dbReference type="ARBA" id="ARBA00038039"/>
    </source>
</evidence>
<sequence>MPTSEVLASFFGYLSIFCWIVVFSPQFKENYTRKNTEGVSISFLSLWILGDILNLLGIILENLLFTMLLLALYYLLADCLLMTQVFYYRTRYPRQPREEVVLVANESTPLMRERVSLDKRWIIRVFFLTSILLWLALLGGSGLFFFWPREGHHIDLSQWHLVPQLLGWGSAILYCASRIPQIMQNFRNESVEGLSLSMFIFSVV</sequence>
<feature type="transmembrane region" description="Helical" evidence="7">
    <location>
        <begin position="65"/>
        <end position="88"/>
    </location>
</feature>
<evidence type="ECO:0000256" key="4">
    <source>
        <dbReference type="ARBA" id="ARBA00023136"/>
    </source>
</evidence>
<dbReference type="PANTHER" id="PTHR16201">
    <property type="entry name" value="SEVEN TRANSMEMBRANE PROTEIN 1-RELATED"/>
    <property type="match status" value="1"/>
</dbReference>
<reference evidence="8 9" key="1">
    <citation type="submission" date="2016-03" db="EMBL/GenBank/DDBJ databases">
        <title>Choanephora cucurbitarum.</title>
        <authorList>
            <person name="Min B."/>
            <person name="Park H."/>
            <person name="Park J.-H."/>
            <person name="Shin H.-D."/>
            <person name="Choi I.-G."/>
        </authorList>
    </citation>
    <scope>NUCLEOTIDE SEQUENCE [LARGE SCALE GENOMIC DNA]</scope>
    <source>
        <strain evidence="8 9">KUS-F28377</strain>
    </source>
</reference>
<evidence type="ECO:0000256" key="1">
    <source>
        <dbReference type="ARBA" id="ARBA00004141"/>
    </source>
</evidence>
<evidence type="ECO:0000256" key="2">
    <source>
        <dbReference type="ARBA" id="ARBA00022692"/>
    </source>
</evidence>